<evidence type="ECO:0000256" key="4">
    <source>
        <dbReference type="ARBA" id="ARBA00023136"/>
    </source>
</evidence>
<proteinExistence type="predicted"/>
<dbReference type="Proteomes" id="UP000003330">
    <property type="component" value="Unassembled WGS sequence"/>
</dbReference>
<feature type="transmembrane region" description="Helical" evidence="5">
    <location>
        <begin position="142"/>
        <end position="162"/>
    </location>
</feature>
<dbReference type="Gene3D" id="1.10.3080.10">
    <property type="entry name" value="Clc chloride channel"/>
    <property type="match status" value="1"/>
</dbReference>
<dbReference type="EMBL" id="AEUX02000008">
    <property type="protein sequence ID" value="EHI68608.1"/>
    <property type="molecule type" value="Genomic_DNA"/>
</dbReference>
<reference evidence="6 7" key="1">
    <citation type="journal article" date="2014" name="Int. J. Syst. Evol. Microbiol.">
        <title>Phylogenomics and the dynamic genome evolution of the genus Streptococcus.</title>
        <authorList>
            <consortium name="The Broad Institute Genome Sequencing Platform"/>
            <person name="Richards V.P."/>
            <person name="Palmer S.R."/>
            <person name="Pavinski Bitar P.D."/>
            <person name="Qin X."/>
            <person name="Weinstock G.M."/>
            <person name="Highlander S.K."/>
            <person name="Town C.D."/>
            <person name="Burne R.A."/>
            <person name="Stanhope M.J."/>
        </authorList>
    </citation>
    <scope>NUCLEOTIDE SEQUENCE [LARGE SCALE GENOMIC DNA]</scope>
    <source>
        <strain evidence="6 7">707-05</strain>
    </source>
</reference>
<evidence type="ECO:0000256" key="2">
    <source>
        <dbReference type="ARBA" id="ARBA00022692"/>
    </source>
</evidence>
<keyword evidence="3 5" id="KW-1133">Transmembrane helix</keyword>
<name>G5K602_9STRE</name>
<evidence type="ECO:0000313" key="6">
    <source>
        <dbReference type="EMBL" id="EHI68608.1"/>
    </source>
</evidence>
<keyword evidence="2 5" id="KW-0812">Transmembrane</keyword>
<evidence type="ECO:0000256" key="1">
    <source>
        <dbReference type="ARBA" id="ARBA00004141"/>
    </source>
</evidence>
<keyword evidence="4 5" id="KW-0472">Membrane</keyword>
<accession>G5K602</accession>
<evidence type="ECO:0000313" key="7">
    <source>
        <dbReference type="Proteomes" id="UP000003330"/>
    </source>
</evidence>
<feature type="transmembrane region" description="Helical" evidence="5">
    <location>
        <begin position="109"/>
        <end position="135"/>
    </location>
</feature>
<dbReference type="AlphaFoldDB" id="G5K602"/>
<feature type="transmembrane region" description="Helical" evidence="5">
    <location>
        <begin position="12"/>
        <end position="32"/>
    </location>
</feature>
<organism evidence="6 7">
    <name type="scientific">Streptococcus ictaluri 707-05</name>
    <dbReference type="NCBI Taxonomy" id="764299"/>
    <lineage>
        <taxon>Bacteria</taxon>
        <taxon>Bacillati</taxon>
        <taxon>Bacillota</taxon>
        <taxon>Bacilli</taxon>
        <taxon>Lactobacillales</taxon>
        <taxon>Streptococcaceae</taxon>
        <taxon>Streptococcus</taxon>
    </lineage>
</organism>
<gene>
    <name evidence="6" type="ORF">STRIC_0489</name>
</gene>
<dbReference type="SUPFAM" id="SSF81340">
    <property type="entry name" value="Clc chloride channel"/>
    <property type="match status" value="1"/>
</dbReference>
<dbReference type="STRING" id="764299.STRIC_0489"/>
<evidence type="ECO:0000256" key="3">
    <source>
        <dbReference type="ARBA" id="ARBA00022989"/>
    </source>
</evidence>
<dbReference type="GO" id="GO:0015108">
    <property type="term" value="F:chloride transmembrane transporter activity"/>
    <property type="evidence" value="ECO:0007669"/>
    <property type="project" value="InterPro"/>
</dbReference>
<dbReference type="RefSeq" id="WP_008090568.1">
    <property type="nucleotide sequence ID" value="NZ_AEUX02000008.1"/>
</dbReference>
<dbReference type="InterPro" id="IPR001807">
    <property type="entry name" value="ClC"/>
</dbReference>
<evidence type="ECO:0000256" key="5">
    <source>
        <dbReference type="SAM" id="Phobius"/>
    </source>
</evidence>
<feature type="transmembrane region" description="Helical" evidence="5">
    <location>
        <begin position="52"/>
        <end position="72"/>
    </location>
</feature>
<dbReference type="eggNOG" id="COG0038">
    <property type="taxonomic scope" value="Bacteria"/>
</dbReference>
<dbReference type="OrthoDB" id="112446at2"/>
<keyword evidence="7" id="KW-1185">Reference proteome</keyword>
<dbReference type="Pfam" id="PF00654">
    <property type="entry name" value="Voltage_CLC"/>
    <property type="match status" value="1"/>
</dbReference>
<dbReference type="GO" id="GO:0016020">
    <property type="term" value="C:membrane"/>
    <property type="evidence" value="ECO:0007669"/>
    <property type="project" value="UniProtKB-SubCell"/>
</dbReference>
<sequence length="175" mass="19165">MVTLPKRNLKNILFIYRVFLSFAVIALLSIFFPQILGNGKAGLLFFLHEESHLSYIFSLFLAKSLAIYLVIYSGAKGGKIAPSMMLGGACGLLLASFSNHFLGFDISPVLAIIIGASLFLGIINDMFLAAPLFLIEITGQSLTTLIPILVASLTAFLLQKYLQQRLLIIPKKVRS</sequence>
<dbReference type="InterPro" id="IPR014743">
    <property type="entry name" value="Cl-channel_core"/>
</dbReference>
<comment type="subcellular location">
    <subcellularLocation>
        <location evidence="1">Membrane</location>
        <topology evidence="1">Multi-pass membrane protein</topology>
    </subcellularLocation>
</comment>
<comment type="caution">
    <text evidence="6">The sequence shown here is derived from an EMBL/GenBank/DDBJ whole genome shotgun (WGS) entry which is preliminary data.</text>
</comment>
<protein>
    <submittedName>
        <fullName evidence="6">Chloride transporter, ClC domain protein</fullName>
    </submittedName>
</protein>